<feature type="domain" description="Sulfatase N-terminal" evidence="2">
    <location>
        <begin position="2"/>
        <end position="326"/>
    </location>
</feature>
<dbReference type="AlphaFoldDB" id="A0ABD6CFF8"/>
<dbReference type="PANTHER" id="PTHR43751:SF3">
    <property type="entry name" value="SULFATASE N-TERMINAL DOMAIN-CONTAINING PROTEIN"/>
    <property type="match status" value="1"/>
</dbReference>
<dbReference type="InterPro" id="IPR052701">
    <property type="entry name" value="GAG_Ulvan_Degrading_Sulfatases"/>
</dbReference>
<accession>A0ABD6CFF8</accession>
<evidence type="ECO:0000313" key="4">
    <source>
        <dbReference type="Proteomes" id="UP001597119"/>
    </source>
</evidence>
<dbReference type="Proteomes" id="UP001597119">
    <property type="component" value="Unassembled WGS sequence"/>
</dbReference>
<dbReference type="Gene3D" id="3.40.720.10">
    <property type="entry name" value="Alkaline Phosphatase, subunit A"/>
    <property type="match status" value="1"/>
</dbReference>
<evidence type="ECO:0000313" key="3">
    <source>
        <dbReference type="EMBL" id="MFD1588325.1"/>
    </source>
</evidence>
<dbReference type="CDD" id="cd16148">
    <property type="entry name" value="sulfatase_like"/>
    <property type="match status" value="1"/>
</dbReference>
<comment type="caution">
    <text evidence="3">The sequence shown here is derived from an EMBL/GenBank/DDBJ whole genome shotgun (WGS) entry which is preliminary data.</text>
</comment>
<dbReference type="PANTHER" id="PTHR43751">
    <property type="entry name" value="SULFATASE"/>
    <property type="match status" value="1"/>
</dbReference>
<name>A0ABD6CFF8_9EURY</name>
<keyword evidence="4" id="KW-1185">Reference proteome</keyword>
<sequence length="451" mass="50951">MPDVLFVVLDSLRKDHVSTYGYDRQTTPALDTLAERATVYENAYVPAPWTLPSHCSMFTGLYPSEHGITNGFTDSSLSLPAEHETIAETFSEDGYRTAGYSNNPWVGQLSDLNRGFDRFVEWDLEVSSGEPDRTRDLAYDRCHSLLGRAIQQPLVLVKRRFFTENLVSRAQSWIRENERAPTFTFLNLMEAHSPYYPPDSGFERLGLQPPNAVSKRVLNTKLLAYVMGQRELDGREQQRVHEFYDASIRYQDGQLERLLATLREQGTLDETLLVICADHGKTLGEFDRNETPPHYLRNINVNVPLVVKWPGQTEGKRVTDPVELTNLHAAMETMDEDALTTETGYALTEDFLPHTASESTSITRWRSLNATDLALARCEDGREYVLDGNGETETAQRASAVDTDRLRTLQTRLSKREKAVDARAATTDRSEDDEEIASGLESQLQDLGYLS</sequence>
<dbReference type="RefSeq" id="WP_247381499.1">
    <property type="nucleotide sequence ID" value="NZ_JALLGV010000010.1"/>
</dbReference>
<dbReference type="EMBL" id="JBHUDJ010000011">
    <property type="protein sequence ID" value="MFD1588325.1"/>
    <property type="molecule type" value="Genomic_DNA"/>
</dbReference>
<protein>
    <submittedName>
        <fullName evidence="3">Sulfatase</fullName>
    </submittedName>
</protein>
<feature type="compositionally biased region" description="Basic and acidic residues" evidence="1">
    <location>
        <begin position="419"/>
        <end position="429"/>
    </location>
</feature>
<reference evidence="3 4" key="1">
    <citation type="journal article" date="2019" name="Int. J. Syst. Evol. Microbiol.">
        <title>The Global Catalogue of Microorganisms (GCM) 10K type strain sequencing project: providing services to taxonomists for standard genome sequencing and annotation.</title>
        <authorList>
            <consortium name="The Broad Institute Genomics Platform"/>
            <consortium name="The Broad Institute Genome Sequencing Center for Infectious Disease"/>
            <person name="Wu L."/>
            <person name="Ma J."/>
        </authorList>
    </citation>
    <scope>NUCLEOTIDE SEQUENCE [LARGE SCALE GENOMIC DNA]</scope>
    <source>
        <strain evidence="3 4">CGMCC 1.12125</strain>
    </source>
</reference>
<gene>
    <name evidence="3" type="ORF">ACFR9U_15190</name>
</gene>
<organism evidence="3 4">
    <name type="scientific">Halorientalis brevis</name>
    <dbReference type="NCBI Taxonomy" id="1126241"/>
    <lineage>
        <taxon>Archaea</taxon>
        <taxon>Methanobacteriati</taxon>
        <taxon>Methanobacteriota</taxon>
        <taxon>Stenosarchaea group</taxon>
        <taxon>Halobacteria</taxon>
        <taxon>Halobacteriales</taxon>
        <taxon>Haloarculaceae</taxon>
        <taxon>Halorientalis</taxon>
    </lineage>
</organism>
<dbReference type="Pfam" id="PF00884">
    <property type="entry name" value="Sulfatase"/>
    <property type="match status" value="1"/>
</dbReference>
<dbReference type="InterPro" id="IPR017850">
    <property type="entry name" value="Alkaline_phosphatase_core_sf"/>
</dbReference>
<proteinExistence type="predicted"/>
<dbReference type="InterPro" id="IPR000917">
    <property type="entry name" value="Sulfatase_N"/>
</dbReference>
<evidence type="ECO:0000259" key="2">
    <source>
        <dbReference type="Pfam" id="PF00884"/>
    </source>
</evidence>
<evidence type="ECO:0000256" key="1">
    <source>
        <dbReference type="SAM" id="MobiDB-lite"/>
    </source>
</evidence>
<dbReference type="SUPFAM" id="SSF53649">
    <property type="entry name" value="Alkaline phosphatase-like"/>
    <property type="match status" value="1"/>
</dbReference>
<feature type="region of interest" description="Disordered" evidence="1">
    <location>
        <begin position="419"/>
        <end position="440"/>
    </location>
</feature>